<dbReference type="InterPro" id="IPR033116">
    <property type="entry name" value="TRYPSIN_SER"/>
</dbReference>
<dbReference type="AlphaFoldDB" id="A0A6P3FDU5"/>
<organism evidence="8 9">
    <name type="scientific">Octodon degus</name>
    <name type="common">Degu</name>
    <name type="synonym">Sciurus degus</name>
    <dbReference type="NCBI Taxonomy" id="10160"/>
    <lineage>
        <taxon>Eukaryota</taxon>
        <taxon>Metazoa</taxon>
        <taxon>Chordata</taxon>
        <taxon>Craniata</taxon>
        <taxon>Vertebrata</taxon>
        <taxon>Euteleostomi</taxon>
        <taxon>Mammalia</taxon>
        <taxon>Eutheria</taxon>
        <taxon>Euarchontoglires</taxon>
        <taxon>Glires</taxon>
        <taxon>Rodentia</taxon>
        <taxon>Hystricomorpha</taxon>
        <taxon>Octodontidae</taxon>
        <taxon>Octodon</taxon>
    </lineage>
</organism>
<keyword evidence="3 6" id="KW-0378">Hydrolase</keyword>
<sequence>MTPPTHKIHCVLVLPPESVNSSEETSSEVSEELPPVSAKISGGVLCSPDSQPWQAALFYNNTVNCSGALIHPQWVLTAAHCWRPSFTIGFGLESISPPYSPCIQMIKANFSVQHPNFSMTSEPYDIMLIKLSKPVVQTDTVRTIPIASKCPKAGMKCLVSGWVQQNDKLRCVIVRFRKKNVCKKVYGDLLHRTMICAGGDGIRDSCGGDSGGPLVCKGVLQGIVSWGFPPCGQPGIPSIYTNVCKFTKWIEKTIQEN</sequence>
<dbReference type="PROSITE" id="PS00134">
    <property type="entry name" value="TRYPSIN_HIS"/>
    <property type="match status" value="1"/>
</dbReference>
<evidence type="ECO:0000313" key="9">
    <source>
        <dbReference type="RefSeq" id="XP_004644709.2"/>
    </source>
</evidence>
<dbReference type="PANTHER" id="PTHR24271">
    <property type="entry name" value="KALLIKREIN-RELATED"/>
    <property type="match status" value="1"/>
</dbReference>
<dbReference type="InterPro" id="IPR018114">
    <property type="entry name" value="TRYPSIN_HIS"/>
</dbReference>
<keyword evidence="2 6" id="KW-0645">Protease</keyword>
<dbReference type="PRINTS" id="PR00722">
    <property type="entry name" value="CHYMOTRYPSIN"/>
</dbReference>
<dbReference type="SUPFAM" id="SSF50494">
    <property type="entry name" value="Trypsin-like serine proteases"/>
    <property type="match status" value="1"/>
</dbReference>
<evidence type="ECO:0000256" key="5">
    <source>
        <dbReference type="ARBA" id="ARBA00023157"/>
    </source>
</evidence>
<comment type="similarity">
    <text evidence="1">Belongs to the peptidase S1 family. Snake venom subfamily.</text>
</comment>
<dbReference type="Pfam" id="PF00089">
    <property type="entry name" value="Trypsin"/>
    <property type="match status" value="1"/>
</dbReference>
<dbReference type="GO" id="GO:0030141">
    <property type="term" value="C:secretory granule"/>
    <property type="evidence" value="ECO:0007669"/>
    <property type="project" value="TreeGrafter"/>
</dbReference>
<dbReference type="GO" id="GO:0097186">
    <property type="term" value="P:amelogenesis"/>
    <property type="evidence" value="ECO:0007669"/>
    <property type="project" value="TreeGrafter"/>
</dbReference>
<dbReference type="InterPro" id="IPR001254">
    <property type="entry name" value="Trypsin_dom"/>
</dbReference>
<protein>
    <submittedName>
        <fullName evidence="9">Kallikrein-4-like</fullName>
    </submittedName>
</protein>
<dbReference type="PROSITE" id="PS00135">
    <property type="entry name" value="TRYPSIN_SER"/>
    <property type="match status" value="1"/>
</dbReference>
<dbReference type="GO" id="GO:0004252">
    <property type="term" value="F:serine-type endopeptidase activity"/>
    <property type="evidence" value="ECO:0007669"/>
    <property type="project" value="InterPro"/>
</dbReference>
<dbReference type="OrthoDB" id="6755574at2759"/>
<dbReference type="InParanoid" id="A0A6P3FDU5"/>
<evidence type="ECO:0000256" key="3">
    <source>
        <dbReference type="ARBA" id="ARBA00022801"/>
    </source>
</evidence>
<dbReference type="InterPro" id="IPR001314">
    <property type="entry name" value="Peptidase_S1A"/>
</dbReference>
<dbReference type="Gene3D" id="2.40.10.10">
    <property type="entry name" value="Trypsin-like serine proteases"/>
    <property type="match status" value="2"/>
</dbReference>
<dbReference type="InterPro" id="IPR009003">
    <property type="entry name" value="Peptidase_S1_PA"/>
</dbReference>
<accession>A0A6P3FDU5</accession>
<evidence type="ECO:0000256" key="6">
    <source>
        <dbReference type="RuleBase" id="RU363034"/>
    </source>
</evidence>
<dbReference type="GO" id="GO:0006508">
    <property type="term" value="P:proteolysis"/>
    <property type="evidence" value="ECO:0007669"/>
    <property type="project" value="UniProtKB-KW"/>
</dbReference>
<evidence type="ECO:0000256" key="1">
    <source>
        <dbReference type="ARBA" id="ARBA00009228"/>
    </source>
</evidence>
<dbReference type="SMART" id="SM00020">
    <property type="entry name" value="Tryp_SPc"/>
    <property type="match status" value="1"/>
</dbReference>
<evidence type="ECO:0000313" key="8">
    <source>
        <dbReference type="Proteomes" id="UP000515203"/>
    </source>
</evidence>
<dbReference type="PANTHER" id="PTHR24271:SF65">
    <property type="entry name" value="KALLIKREIN-4"/>
    <property type="match status" value="1"/>
</dbReference>
<keyword evidence="4 6" id="KW-0720">Serine protease</keyword>
<dbReference type="InterPro" id="IPR043504">
    <property type="entry name" value="Peptidase_S1_PA_chymotrypsin"/>
</dbReference>
<dbReference type="RefSeq" id="XP_004644709.2">
    <property type="nucleotide sequence ID" value="XM_004644652.2"/>
</dbReference>
<evidence type="ECO:0000259" key="7">
    <source>
        <dbReference type="PROSITE" id="PS50240"/>
    </source>
</evidence>
<keyword evidence="5" id="KW-1015">Disulfide bond</keyword>
<dbReference type="GeneID" id="101582821"/>
<dbReference type="Proteomes" id="UP000515203">
    <property type="component" value="Unplaced"/>
</dbReference>
<feature type="domain" description="Peptidase S1" evidence="7">
    <location>
        <begin position="40"/>
        <end position="255"/>
    </location>
</feature>
<name>A0A6P3FDU5_OCTDE</name>
<dbReference type="PROSITE" id="PS50240">
    <property type="entry name" value="TRYPSIN_DOM"/>
    <property type="match status" value="1"/>
</dbReference>
<evidence type="ECO:0000256" key="4">
    <source>
        <dbReference type="ARBA" id="ARBA00022825"/>
    </source>
</evidence>
<dbReference type="CDD" id="cd00190">
    <property type="entry name" value="Tryp_SPc"/>
    <property type="match status" value="1"/>
</dbReference>
<gene>
    <name evidence="9" type="primary">LOC101582821</name>
</gene>
<dbReference type="FunFam" id="2.40.10.10:FF:000010">
    <property type="entry name" value="Kallikrein related peptidase 11"/>
    <property type="match status" value="1"/>
</dbReference>
<dbReference type="GO" id="GO:0022617">
    <property type="term" value="P:extracellular matrix disassembly"/>
    <property type="evidence" value="ECO:0007669"/>
    <property type="project" value="TreeGrafter"/>
</dbReference>
<keyword evidence="8" id="KW-1185">Reference proteome</keyword>
<reference evidence="9" key="1">
    <citation type="submission" date="2025-08" db="UniProtKB">
        <authorList>
            <consortium name="RefSeq"/>
        </authorList>
    </citation>
    <scope>IDENTIFICATION</scope>
</reference>
<evidence type="ECO:0000256" key="2">
    <source>
        <dbReference type="ARBA" id="ARBA00022670"/>
    </source>
</evidence>
<proteinExistence type="inferred from homology"/>